<name>A0AAN6GQZ7_9BASI</name>
<comment type="caution">
    <text evidence="2">The sequence shown here is derived from an EMBL/GenBank/DDBJ whole genome shotgun (WGS) entry which is preliminary data.</text>
</comment>
<sequence length="82" mass="8603">MSSTGSSSGSSTGPSPKLSLHQGNALVYSTLSAFFLVGLYAGYRCKTQRDFLSGLRTQGVLALTLNWIASSQCLGRLALSIT</sequence>
<feature type="transmembrane region" description="Helical" evidence="1">
    <location>
        <begin position="25"/>
        <end position="43"/>
    </location>
</feature>
<proteinExistence type="predicted"/>
<reference evidence="2" key="1">
    <citation type="journal article" date="2023" name="PhytoFront">
        <title>Draft Genome Resources of Seven Strains of Tilletia horrida, Causal Agent of Kernel Smut of Rice.</title>
        <authorList>
            <person name="Khanal S."/>
            <person name="Antony Babu S."/>
            <person name="Zhou X.G."/>
        </authorList>
    </citation>
    <scope>NUCLEOTIDE SEQUENCE</scope>
    <source>
        <strain evidence="2">TX6</strain>
    </source>
</reference>
<protein>
    <submittedName>
        <fullName evidence="2">Uncharacterized protein</fullName>
    </submittedName>
</protein>
<keyword evidence="3" id="KW-1185">Reference proteome</keyword>
<evidence type="ECO:0000313" key="2">
    <source>
        <dbReference type="EMBL" id="KAK0548829.1"/>
    </source>
</evidence>
<evidence type="ECO:0000313" key="3">
    <source>
        <dbReference type="Proteomes" id="UP001176517"/>
    </source>
</evidence>
<accession>A0AAN6GQZ7</accession>
<gene>
    <name evidence="2" type="ORF">OC846_004341</name>
</gene>
<dbReference type="Proteomes" id="UP001176517">
    <property type="component" value="Unassembled WGS sequence"/>
</dbReference>
<evidence type="ECO:0000256" key="1">
    <source>
        <dbReference type="SAM" id="Phobius"/>
    </source>
</evidence>
<organism evidence="2 3">
    <name type="scientific">Tilletia horrida</name>
    <dbReference type="NCBI Taxonomy" id="155126"/>
    <lineage>
        <taxon>Eukaryota</taxon>
        <taxon>Fungi</taxon>
        <taxon>Dikarya</taxon>
        <taxon>Basidiomycota</taxon>
        <taxon>Ustilaginomycotina</taxon>
        <taxon>Exobasidiomycetes</taxon>
        <taxon>Tilletiales</taxon>
        <taxon>Tilletiaceae</taxon>
        <taxon>Tilletia</taxon>
    </lineage>
</organism>
<keyword evidence="1" id="KW-1133">Transmembrane helix</keyword>
<keyword evidence="1" id="KW-0472">Membrane</keyword>
<dbReference type="EMBL" id="JAPDMZ010000127">
    <property type="protein sequence ID" value="KAK0548829.1"/>
    <property type="molecule type" value="Genomic_DNA"/>
</dbReference>
<dbReference type="AlphaFoldDB" id="A0AAN6GQZ7"/>
<keyword evidence="1" id="KW-0812">Transmembrane</keyword>